<evidence type="ECO:0000313" key="2">
    <source>
        <dbReference type="EMBL" id="KHG22313.1"/>
    </source>
</evidence>
<accession>A0A0B0P6K3</accession>
<gene>
    <name evidence="2" type="ORF">F383_28103</name>
</gene>
<evidence type="ECO:0000313" key="3">
    <source>
        <dbReference type="Proteomes" id="UP000032142"/>
    </source>
</evidence>
<keyword evidence="3" id="KW-1185">Reference proteome</keyword>
<proteinExistence type="predicted"/>
<dbReference type="Proteomes" id="UP000032142">
    <property type="component" value="Unassembled WGS sequence"/>
</dbReference>
<dbReference type="EMBL" id="KN421326">
    <property type="protein sequence ID" value="KHG22313.1"/>
    <property type="molecule type" value="Genomic_DNA"/>
</dbReference>
<evidence type="ECO:0000256" key="1">
    <source>
        <dbReference type="SAM" id="MobiDB-lite"/>
    </source>
</evidence>
<reference evidence="3" key="1">
    <citation type="submission" date="2014-09" db="EMBL/GenBank/DDBJ databases">
        <authorList>
            <person name="Mudge J."/>
            <person name="Ramaraj T."/>
            <person name="Lindquist I.E."/>
            <person name="Bharti A.K."/>
            <person name="Sundararajan A."/>
            <person name="Cameron C.T."/>
            <person name="Woodward J.E."/>
            <person name="May G.D."/>
            <person name="Brubaker C."/>
            <person name="Broadhvest J."/>
            <person name="Wilkins T.A."/>
        </authorList>
    </citation>
    <scope>NUCLEOTIDE SEQUENCE</scope>
    <source>
        <strain evidence="3">cv. AKA8401</strain>
    </source>
</reference>
<protein>
    <submittedName>
        <fullName evidence="2">Uncharacterized protein</fullName>
    </submittedName>
</protein>
<sequence>MSYSVNHSGHKKESPSTTGRRKPISVAKISALSQARASATKASATSSIR</sequence>
<dbReference type="AlphaFoldDB" id="A0A0B0P6K3"/>
<feature type="region of interest" description="Disordered" evidence="1">
    <location>
        <begin position="1"/>
        <end position="49"/>
    </location>
</feature>
<feature type="compositionally biased region" description="Low complexity" evidence="1">
    <location>
        <begin position="33"/>
        <end position="49"/>
    </location>
</feature>
<name>A0A0B0P6K3_GOSAR</name>
<organism evidence="2 3">
    <name type="scientific">Gossypium arboreum</name>
    <name type="common">Tree cotton</name>
    <name type="synonym">Gossypium nanking</name>
    <dbReference type="NCBI Taxonomy" id="29729"/>
    <lineage>
        <taxon>Eukaryota</taxon>
        <taxon>Viridiplantae</taxon>
        <taxon>Streptophyta</taxon>
        <taxon>Embryophyta</taxon>
        <taxon>Tracheophyta</taxon>
        <taxon>Spermatophyta</taxon>
        <taxon>Magnoliopsida</taxon>
        <taxon>eudicotyledons</taxon>
        <taxon>Gunneridae</taxon>
        <taxon>Pentapetalae</taxon>
        <taxon>rosids</taxon>
        <taxon>malvids</taxon>
        <taxon>Malvales</taxon>
        <taxon>Malvaceae</taxon>
        <taxon>Malvoideae</taxon>
        <taxon>Gossypium</taxon>
    </lineage>
</organism>